<dbReference type="eggNOG" id="KOG4568">
    <property type="taxonomic scope" value="Eukaryota"/>
</dbReference>
<dbReference type="SUPFAM" id="SSF74924">
    <property type="entry name" value="Cap-Gly domain"/>
    <property type="match status" value="1"/>
</dbReference>
<evidence type="ECO:0000256" key="6">
    <source>
        <dbReference type="ARBA" id="ARBA00023212"/>
    </source>
</evidence>
<keyword evidence="5" id="KW-0175">Coiled coil</keyword>
<keyword evidence="6" id="KW-0206">Cytoskeleton</keyword>
<feature type="compositionally biased region" description="Basic and acidic residues" evidence="7">
    <location>
        <begin position="867"/>
        <end position="895"/>
    </location>
</feature>
<feature type="domain" description="CAP-Gly" evidence="8">
    <location>
        <begin position="935"/>
        <end position="969"/>
    </location>
</feature>
<gene>
    <name evidence="9" type="ORF">SARC_09261</name>
</gene>
<keyword evidence="10" id="KW-1185">Reference proteome</keyword>
<feature type="compositionally biased region" description="Basic residues" evidence="7">
    <location>
        <begin position="836"/>
        <end position="850"/>
    </location>
</feature>
<dbReference type="Gene3D" id="2.30.30.190">
    <property type="entry name" value="CAP Gly-rich-like domain"/>
    <property type="match status" value="1"/>
</dbReference>
<feature type="compositionally biased region" description="Low complexity" evidence="7">
    <location>
        <begin position="753"/>
        <end position="765"/>
    </location>
</feature>
<evidence type="ECO:0000256" key="3">
    <source>
        <dbReference type="ARBA" id="ARBA00022701"/>
    </source>
</evidence>
<evidence type="ECO:0000259" key="8">
    <source>
        <dbReference type="PROSITE" id="PS50245"/>
    </source>
</evidence>
<proteinExistence type="predicted"/>
<feature type="compositionally biased region" description="Low complexity" evidence="7">
    <location>
        <begin position="427"/>
        <end position="437"/>
    </location>
</feature>
<evidence type="ECO:0000256" key="4">
    <source>
        <dbReference type="ARBA" id="ARBA00023017"/>
    </source>
</evidence>
<feature type="region of interest" description="Disordered" evidence="7">
    <location>
        <begin position="815"/>
        <end position="895"/>
    </location>
</feature>
<feature type="region of interest" description="Disordered" evidence="7">
    <location>
        <begin position="631"/>
        <end position="799"/>
    </location>
</feature>
<dbReference type="GO" id="GO:0030286">
    <property type="term" value="C:dynein complex"/>
    <property type="evidence" value="ECO:0007669"/>
    <property type="project" value="UniProtKB-KW"/>
</dbReference>
<protein>
    <recommendedName>
        <fullName evidence="8">CAP-Gly domain-containing protein</fullName>
    </recommendedName>
</protein>
<accession>A0A0L0FNC9</accession>
<dbReference type="RefSeq" id="XP_014152207.1">
    <property type="nucleotide sequence ID" value="XM_014296732.1"/>
</dbReference>
<feature type="compositionally biased region" description="Basic and acidic residues" evidence="7">
    <location>
        <begin position="815"/>
        <end position="832"/>
    </location>
</feature>
<feature type="region of interest" description="Disordered" evidence="7">
    <location>
        <begin position="178"/>
        <end position="211"/>
    </location>
</feature>
<feature type="compositionally biased region" description="Low complexity" evidence="7">
    <location>
        <begin position="302"/>
        <end position="316"/>
    </location>
</feature>
<feature type="region of interest" description="Disordered" evidence="7">
    <location>
        <begin position="227"/>
        <end position="271"/>
    </location>
</feature>
<feature type="compositionally biased region" description="Polar residues" evidence="7">
    <location>
        <begin position="730"/>
        <end position="739"/>
    </location>
</feature>
<feature type="compositionally biased region" description="Basic residues" evidence="7">
    <location>
        <begin position="444"/>
        <end position="453"/>
    </location>
</feature>
<feature type="compositionally biased region" description="Basic and acidic residues" evidence="7">
    <location>
        <begin position="780"/>
        <end position="789"/>
    </location>
</feature>
<feature type="non-terminal residue" evidence="9">
    <location>
        <position position="969"/>
    </location>
</feature>
<keyword evidence="2" id="KW-0963">Cytoplasm</keyword>
<organism evidence="9 10">
    <name type="scientific">Sphaeroforma arctica JP610</name>
    <dbReference type="NCBI Taxonomy" id="667725"/>
    <lineage>
        <taxon>Eukaryota</taxon>
        <taxon>Ichthyosporea</taxon>
        <taxon>Ichthyophonida</taxon>
        <taxon>Sphaeroforma</taxon>
    </lineage>
</organism>
<dbReference type="GO" id="GO:0005819">
    <property type="term" value="C:spindle"/>
    <property type="evidence" value="ECO:0007669"/>
    <property type="project" value="UniProtKB-SubCell"/>
</dbReference>
<dbReference type="EMBL" id="KQ242516">
    <property type="protein sequence ID" value="KNC78305.1"/>
    <property type="molecule type" value="Genomic_DNA"/>
</dbReference>
<comment type="subcellular location">
    <subcellularLocation>
        <location evidence="1">Cytoplasm</location>
        <location evidence="1">Cytoskeleton</location>
        <location evidence="1">Spindle</location>
    </subcellularLocation>
</comment>
<dbReference type="Proteomes" id="UP000054560">
    <property type="component" value="Unassembled WGS sequence"/>
</dbReference>
<evidence type="ECO:0000313" key="10">
    <source>
        <dbReference type="Proteomes" id="UP000054560"/>
    </source>
</evidence>
<dbReference type="Pfam" id="PF01302">
    <property type="entry name" value="CAP_GLY"/>
    <property type="match status" value="1"/>
</dbReference>
<dbReference type="PROSITE" id="PS50245">
    <property type="entry name" value="CAP_GLY_2"/>
    <property type="match status" value="1"/>
</dbReference>
<evidence type="ECO:0000313" key="9">
    <source>
        <dbReference type="EMBL" id="KNC78305.1"/>
    </source>
</evidence>
<evidence type="ECO:0000256" key="2">
    <source>
        <dbReference type="ARBA" id="ARBA00022490"/>
    </source>
</evidence>
<feature type="compositionally biased region" description="Basic and acidic residues" evidence="7">
    <location>
        <begin position="60"/>
        <end position="75"/>
    </location>
</feature>
<keyword evidence="4" id="KW-0243">Dynein</keyword>
<feature type="region of interest" description="Disordered" evidence="7">
    <location>
        <begin position="297"/>
        <end position="324"/>
    </location>
</feature>
<feature type="compositionally biased region" description="Basic and acidic residues" evidence="7">
    <location>
        <begin position="370"/>
        <end position="387"/>
    </location>
</feature>
<feature type="compositionally biased region" description="Basic and acidic residues" evidence="7">
    <location>
        <begin position="635"/>
        <end position="690"/>
    </location>
</feature>
<feature type="compositionally biased region" description="Polar residues" evidence="7">
    <location>
        <begin position="790"/>
        <end position="799"/>
    </location>
</feature>
<feature type="compositionally biased region" description="Basic and acidic residues" evidence="7">
    <location>
        <begin position="112"/>
        <end position="133"/>
    </location>
</feature>
<dbReference type="PANTHER" id="PTHR18916:SF6">
    <property type="entry name" value="DYNACTIN SUBUNIT 1"/>
    <property type="match status" value="1"/>
</dbReference>
<dbReference type="GO" id="GO:0005874">
    <property type="term" value="C:microtubule"/>
    <property type="evidence" value="ECO:0007669"/>
    <property type="project" value="UniProtKB-KW"/>
</dbReference>
<reference evidence="9 10" key="1">
    <citation type="submission" date="2011-02" db="EMBL/GenBank/DDBJ databases">
        <title>The Genome Sequence of Sphaeroforma arctica JP610.</title>
        <authorList>
            <consortium name="The Broad Institute Genome Sequencing Platform"/>
            <person name="Russ C."/>
            <person name="Cuomo C."/>
            <person name="Young S.K."/>
            <person name="Zeng Q."/>
            <person name="Gargeya S."/>
            <person name="Alvarado L."/>
            <person name="Berlin A."/>
            <person name="Chapman S.B."/>
            <person name="Chen Z."/>
            <person name="Freedman E."/>
            <person name="Gellesch M."/>
            <person name="Goldberg J."/>
            <person name="Griggs A."/>
            <person name="Gujja S."/>
            <person name="Heilman E."/>
            <person name="Heiman D."/>
            <person name="Howarth C."/>
            <person name="Mehta T."/>
            <person name="Neiman D."/>
            <person name="Pearson M."/>
            <person name="Roberts A."/>
            <person name="Saif S."/>
            <person name="Shea T."/>
            <person name="Shenoy N."/>
            <person name="Sisk P."/>
            <person name="Stolte C."/>
            <person name="Sykes S."/>
            <person name="White J."/>
            <person name="Yandava C."/>
            <person name="Burger G."/>
            <person name="Gray M.W."/>
            <person name="Holland P.W.H."/>
            <person name="King N."/>
            <person name="Lang F.B.F."/>
            <person name="Roger A.J."/>
            <person name="Ruiz-Trillo I."/>
            <person name="Haas B."/>
            <person name="Nusbaum C."/>
            <person name="Birren B."/>
        </authorList>
    </citation>
    <scope>NUCLEOTIDE SEQUENCE [LARGE SCALE GENOMIC DNA]</scope>
    <source>
        <strain evidence="9 10">JP610</strain>
    </source>
</reference>
<sequence length="969" mass="107937">MADKDRGTDAPSYRRYIPRAATRSQSAYIRPPSATDTLRRSATVKASDGHRPGSSMEIYRAYEAEQAAEKARERSASAIGTRITTSANSSQRDTDSPHRMYSPDTYTSYARPGDRDRSADRSDAHVRSARKLRDPLDSLRDEIEGLQRARPTVGERYGHRQANSPVTVLSLEERYLQRLPHGPPATPSDAAVPRDAQTLEETQAQASAHVDTLVRSRYNSNRETVAAANGHTDGDSQGHTTADHYTDSHWRRGPDDPWKSTHTHPPNSAHTNTLKDEVMLWLDGRLKTMNMINDARDRQRQAPHAAHATQAHPRTQPYVDAPDAGAGAYVTTHAIRRSSLGAHTAHAAMIKNTGNGARDTGGDTGNHGNSIRDHGTSRPEHDDDNSPSKRMQRRHSYRRLEPSHDAYTTTHNAISRDRDRDRDRGTRTSGRAQTTTTTGGGSHAHGHSARHHTTANDTGSHSDNDSNNHTPPTHTSPQPHHSPHTHNAHQGSAGSGHGSDIDTRGVTVDPQWNSFKHDLMQGRQGQPAVDRQRQPLHIAHTHDADVNTAERRIRDRERDGRARIDADSSRFVLRDTKRDERITRQKQQGIAESMYKARANGMDTVPGNGSSAFDIDEDYYAVAADDVATRTHTSPYHEGRRSGTHAQPDRPGRRDRDKDRDRDRDKDRGRDRDRDRDRGVETGTDLDARDRQRRRDRSRQRLPQHHTRTTTTGQPMVIDPHTHQPATLPRTFSRQNSVISTTGSDNDDDDENSTNSDKNSNNDASEGNGDNHKRNRHTHGYADRREHPHTPSNHGHTSTLTDALAHMDDTLAGHRPRRDAVTRSEKAVHDATRSQSRSHSRTSSRSRSRSTSRTSSRSGAHTPSRSPARDRNSDAEDARPTQSWKAREQKVRDQRVREQVRAESAASGIVGVINVGDRVSIPSKEDGKGIVRYIGFTKFAQGTWYGVELDTDAGMNNGSVSGVKYFECS</sequence>
<feature type="compositionally biased region" description="Basic and acidic residues" evidence="7">
    <location>
        <begin position="232"/>
        <end position="259"/>
    </location>
</feature>
<feature type="compositionally biased region" description="Polar residues" evidence="7">
    <location>
        <begin position="82"/>
        <end position="91"/>
    </location>
</feature>
<name>A0A0L0FNC9_9EUKA</name>
<evidence type="ECO:0000256" key="1">
    <source>
        <dbReference type="ARBA" id="ARBA00004186"/>
    </source>
</evidence>
<dbReference type="SMART" id="SM01052">
    <property type="entry name" value="CAP_GLY"/>
    <property type="match status" value="1"/>
</dbReference>
<dbReference type="InterPro" id="IPR036859">
    <property type="entry name" value="CAP-Gly_dom_sf"/>
</dbReference>
<feature type="compositionally biased region" description="Basic residues" evidence="7">
    <location>
        <begin position="691"/>
        <end position="708"/>
    </location>
</feature>
<dbReference type="PANTHER" id="PTHR18916">
    <property type="entry name" value="DYNACTIN 1-RELATED MICROTUBULE-BINDING"/>
    <property type="match status" value="1"/>
</dbReference>
<dbReference type="GeneID" id="25909765"/>
<feature type="region of interest" description="Disordered" evidence="7">
    <location>
        <begin position="1"/>
        <end position="133"/>
    </location>
</feature>
<dbReference type="AlphaFoldDB" id="A0A0L0FNC9"/>
<feature type="compositionally biased region" description="Low complexity" evidence="7">
    <location>
        <begin position="467"/>
        <end position="479"/>
    </location>
</feature>
<dbReference type="InterPro" id="IPR000938">
    <property type="entry name" value="CAP-Gly_domain"/>
</dbReference>
<feature type="region of interest" description="Disordered" evidence="7">
    <location>
        <begin position="352"/>
        <end position="509"/>
    </location>
</feature>
<dbReference type="OrthoDB" id="2130750at2759"/>
<keyword evidence="3" id="KW-0493">Microtubule</keyword>
<evidence type="ECO:0000256" key="7">
    <source>
        <dbReference type="SAM" id="MobiDB-lite"/>
    </source>
</evidence>
<evidence type="ECO:0000256" key="5">
    <source>
        <dbReference type="ARBA" id="ARBA00023054"/>
    </source>
</evidence>
<feature type="compositionally biased region" description="Basic and acidic residues" evidence="7">
    <location>
        <begin position="414"/>
        <end position="426"/>
    </location>
</feature>